<feature type="domain" description="YdbS-like PH" evidence="2">
    <location>
        <begin position="93"/>
        <end position="152"/>
    </location>
</feature>
<feature type="transmembrane region" description="Helical" evidence="1">
    <location>
        <begin position="12"/>
        <end position="38"/>
    </location>
</feature>
<dbReference type="AlphaFoldDB" id="A0A371X5X2"/>
<name>A0A371X5X2_9HYPH</name>
<comment type="caution">
    <text evidence="3">The sequence shown here is derived from an EMBL/GenBank/DDBJ whole genome shotgun (WGS) entry which is preliminary data.</text>
</comment>
<sequence>MSENPKEPLSRYRLSLIIFVKPILTALVGFALLVWLWGAEKETLYRVMAQVGGPSFTSWYAAFYPKLIFYGRIATSVFSVMLFLVLFQRLIVYLSTELRIFDDAVLWRTGFIQRNVFTIALPEVIGANFRQSVLGRLFGYGSIMISSRGDDQIFARLLSGAPAASAEIMALKSKS</sequence>
<evidence type="ECO:0000313" key="3">
    <source>
        <dbReference type="EMBL" id="RFC64627.1"/>
    </source>
</evidence>
<proteinExistence type="predicted"/>
<keyword evidence="1" id="KW-1133">Transmembrane helix</keyword>
<gene>
    <name evidence="3" type="ORF">DY251_19320</name>
</gene>
<keyword evidence="1" id="KW-0472">Membrane</keyword>
<evidence type="ECO:0000313" key="4">
    <source>
        <dbReference type="Proteomes" id="UP000262379"/>
    </source>
</evidence>
<accession>A0A371X5X2</accession>
<feature type="transmembrane region" description="Helical" evidence="1">
    <location>
        <begin position="67"/>
        <end position="87"/>
    </location>
</feature>
<dbReference type="Proteomes" id="UP000262379">
    <property type="component" value="Unassembled WGS sequence"/>
</dbReference>
<keyword evidence="4" id="KW-1185">Reference proteome</keyword>
<evidence type="ECO:0000256" key="1">
    <source>
        <dbReference type="SAM" id="Phobius"/>
    </source>
</evidence>
<protein>
    <submittedName>
        <fullName evidence="3">PH domain-containing protein</fullName>
    </submittedName>
</protein>
<dbReference type="InterPro" id="IPR005182">
    <property type="entry name" value="YdbS-like_PH"/>
</dbReference>
<dbReference type="Pfam" id="PF03703">
    <property type="entry name" value="bPH_2"/>
    <property type="match status" value="1"/>
</dbReference>
<dbReference type="EMBL" id="QURN01000019">
    <property type="protein sequence ID" value="RFC64627.1"/>
    <property type="molecule type" value="Genomic_DNA"/>
</dbReference>
<dbReference type="RefSeq" id="WP_116625548.1">
    <property type="nucleotide sequence ID" value="NZ_QURN01000019.1"/>
</dbReference>
<keyword evidence="1" id="KW-0812">Transmembrane</keyword>
<evidence type="ECO:0000259" key="2">
    <source>
        <dbReference type="Pfam" id="PF03703"/>
    </source>
</evidence>
<organism evidence="3 4">
    <name type="scientific">Mesorhizobium denitrificans</name>
    <dbReference type="NCBI Taxonomy" id="2294114"/>
    <lineage>
        <taxon>Bacteria</taxon>
        <taxon>Pseudomonadati</taxon>
        <taxon>Pseudomonadota</taxon>
        <taxon>Alphaproteobacteria</taxon>
        <taxon>Hyphomicrobiales</taxon>
        <taxon>Phyllobacteriaceae</taxon>
        <taxon>Mesorhizobium</taxon>
    </lineage>
</organism>
<reference evidence="4" key="1">
    <citation type="submission" date="2018-08" db="EMBL/GenBank/DDBJ databases">
        <authorList>
            <person name="Im W.T."/>
        </authorList>
    </citation>
    <scope>NUCLEOTIDE SEQUENCE [LARGE SCALE GENOMIC DNA]</scope>
    <source>
        <strain evidence="4">LA-28</strain>
    </source>
</reference>